<sequence>MPNIFEKKISEYLFLEIENKDFTDMYLCYCGMQKCKPLYYYGPAIRNNYLIHFVLKGTGYYYVNDTKYTITKNQGFLIKPNEVTFYQSDKDDPWTYIWIGFDGKKVNTYLQFAGLDNGNLIFKYDDSQILEKYVLEMLTHHTASNSNQLKIEALLYLFFSRISENITNSPVQSKNGDNIYILKCIEYIQNNYSNHITVSEVCKYVSLSRSYLNALFKKCLNISPQQFLIEFRMNKASELLKSTDLPINNISYSCGYTDPLAFSKSFKKILGISPSHYRNTKSTR</sequence>
<dbReference type="CDD" id="cd06986">
    <property type="entry name" value="cupin_MmsR-like_N"/>
    <property type="match status" value="1"/>
</dbReference>
<feature type="domain" description="HTH araC/xylS-type" evidence="4">
    <location>
        <begin position="182"/>
        <end position="280"/>
    </location>
</feature>
<evidence type="ECO:0000313" key="6">
    <source>
        <dbReference type="Proteomes" id="UP000474042"/>
    </source>
</evidence>
<dbReference type="GO" id="GO:0003700">
    <property type="term" value="F:DNA-binding transcription factor activity"/>
    <property type="evidence" value="ECO:0007669"/>
    <property type="project" value="InterPro"/>
</dbReference>
<organism evidence="5 6">
    <name type="scientific">Clostridium butyricum</name>
    <dbReference type="NCBI Taxonomy" id="1492"/>
    <lineage>
        <taxon>Bacteria</taxon>
        <taxon>Bacillati</taxon>
        <taxon>Bacillota</taxon>
        <taxon>Clostridia</taxon>
        <taxon>Eubacteriales</taxon>
        <taxon>Clostridiaceae</taxon>
        <taxon>Clostridium</taxon>
    </lineage>
</organism>
<comment type="caution">
    <text evidence="5">The sequence shown here is derived from an EMBL/GenBank/DDBJ whole genome shotgun (WGS) entry which is preliminary data.</text>
</comment>
<evidence type="ECO:0000256" key="1">
    <source>
        <dbReference type="ARBA" id="ARBA00023015"/>
    </source>
</evidence>
<dbReference type="PRINTS" id="PR00032">
    <property type="entry name" value="HTHARAC"/>
</dbReference>
<dbReference type="SUPFAM" id="SSF51215">
    <property type="entry name" value="Regulatory protein AraC"/>
    <property type="match status" value="1"/>
</dbReference>
<dbReference type="EMBL" id="WOFV02000015">
    <property type="protein sequence ID" value="NAS17568.1"/>
    <property type="molecule type" value="Genomic_DNA"/>
</dbReference>
<dbReference type="InterPro" id="IPR009057">
    <property type="entry name" value="Homeodomain-like_sf"/>
</dbReference>
<dbReference type="Pfam" id="PF02311">
    <property type="entry name" value="AraC_binding"/>
    <property type="match status" value="1"/>
</dbReference>
<dbReference type="SMART" id="SM00342">
    <property type="entry name" value="HTH_ARAC"/>
    <property type="match status" value="1"/>
</dbReference>
<dbReference type="GO" id="GO:0043565">
    <property type="term" value="F:sequence-specific DNA binding"/>
    <property type="evidence" value="ECO:0007669"/>
    <property type="project" value="InterPro"/>
</dbReference>
<gene>
    <name evidence="5" type="ORF">GND98_006710</name>
</gene>
<dbReference type="SUPFAM" id="SSF46689">
    <property type="entry name" value="Homeodomain-like"/>
    <property type="match status" value="2"/>
</dbReference>
<dbReference type="PROSITE" id="PS00041">
    <property type="entry name" value="HTH_ARAC_FAMILY_1"/>
    <property type="match status" value="1"/>
</dbReference>
<name>A0A6L9ELW1_CLOBU</name>
<dbReference type="PROSITE" id="PS01124">
    <property type="entry name" value="HTH_ARAC_FAMILY_2"/>
    <property type="match status" value="1"/>
</dbReference>
<dbReference type="InterPro" id="IPR003313">
    <property type="entry name" value="AraC-bd"/>
</dbReference>
<reference evidence="5 6" key="1">
    <citation type="submission" date="2020-01" db="EMBL/GenBank/DDBJ databases">
        <title>Genome sequence of a 1,3-propanediol producer, Clostridium butyricum S3.</title>
        <authorList>
            <person name="Zhou J."/>
        </authorList>
    </citation>
    <scope>NUCLEOTIDE SEQUENCE [LARGE SCALE GENOMIC DNA]</scope>
    <source>
        <strain evidence="5 6">S3</strain>
    </source>
</reference>
<dbReference type="PANTHER" id="PTHR43280">
    <property type="entry name" value="ARAC-FAMILY TRANSCRIPTIONAL REGULATOR"/>
    <property type="match status" value="1"/>
</dbReference>
<dbReference type="Proteomes" id="UP000474042">
    <property type="component" value="Unassembled WGS sequence"/>
</dbReference>
<evidence type="ECO:0000256" key="3">
    <source>
        <dbReference type="ARBA" id="ARBA00023163"/>
    </source>
</evidence>
<dbReference type="InterPro" id="IPR018062">
    <property type="entry name" value="HTH_AraC-typ_CS"/>
</dbReference>
<keyword evidence="3" id="KW-0804">Transcription</keyword>
<dbReference type="Gene3D" id="1.10.10.60">
    <property type="entry name" value="Homeodomain-like"/>
    <property type="match status" value="2"/>
</dbReference>
<evidence type="ECO:0000313" key="5">
    <source>
        <dbReference type="EMBL" id="NAS17568.1"/>
    </source>
</evidence>
<evidence type="ECO:0000259" key="4">
    <source>
        <dbReference type="PROSITE" id="PS01124"/>
    </source>
</evidence>
<dbReference type="InterPro" id="IPR020449">
    <property type="entry name" value="Tscrpt_reg_AraC-type_HTH"/>
</dbReference>
<dbReference type="InterPro" id="IPR018060">
    <property type="entry name" value="HTH_AraC"/>
</dbReference>
<dbReference type="Gene3D" id="2.60.120.280">
    <property type="entry name" value="Regulatory protein AraC"/>
    <property type="match status" value="1"/>
</dbReference>
<dbReference type="AlphaFoldDB" id="A0A6L9ELW1"/>
<proteinExistence type="predicted"/>
<keyword evidence="1" id="KW-0805">Transcription regulation</keyword>
<evidence type="ECO:0000256" key="2">
    <source>
        <dbReference type="ARBA" id="ARBA00023125"/>
    </source>
</evidence>
<dbReference type="PANTHER" id="PTHR43280:SF30">
    <property type="entry name" value="MMSAB OPERON REGULATORY PROTEIN"/>
    <property type="match status" value="1"/>
</dbReference>
<dbReference type="Pfam" id="PF12833">
    <property type="entry name" value="HTH_18"/>
    <property type="match status" value="1"/>
</dbReference>
<accession>A0A6L9ELW1</accession>
<keyword evidence="2" id="KW-0238">DNA-binding</keyword>
<protein>
    <submittedName>
        <fullName evidence="5">Helix-turn-helix domain-containing protein</fullName>
    </submittedName>
</protein>
<dbReference type="InterPro" id="IPR037923">
    <property type="entry name" value="HTH-like"/>
</dbReference>